<gene>
    <name evidence="2" type="ORF">K0M31_001120</name>
</gene>
<feature type="compositionally biased region" description="Basic and acidic residues" evidence="1">
    <location>
        <begin position="54"/>
        <end position="72"/>
    </location>
</feature>
<name>A0AA40GF22_9HYME</name>
<reference evidence="2" key="1">
    <citation type="submission" date="2021-10" db="EMBL/GenBank/DDBJ databases">
        <title>Melipona bicolor Genome sequencing and assembly.</title>
        <authorList>
            <person name="Araujo N.S."/>
            <person name="Arias M.C."/>
        </authorList>
    </citation>
    <scope>NUCLEOTIDE SEQUENCE</scope>
    <source>
        <strain evidence="2">USP_2M_L1-L4_2017</strain>
        <tissue evidence="2">Whole body</tissue>
    </source>
</reference>
<evidence type="ECO:0000256" key="1">
    <source>
        <dbReference type="SAM" id="MobiDB-lite"/>
    </source>
</evidence>
<sequence>MTIYSKSLILRVLTYCQQSPSIRMKSNSRRILCSFIRFLKFVATRKTEWRLRTSETREASGKDYSDDVKLSENRYSGDGSDLSERRKQNVVEKSRILLVAEETFVTSQIFEIERLEGKGGDLFGEIDEPFHGSEHRGPSRILLAK</sequence>
<evidence type="ECO:0000313" key="3">
    <source>
        <dbReference type="Proteomes" id="UP001177670"/>
    </source>
</evidence>
<evidence type="ECO:0000313" key="2">
    <source>
        <dbReference type="EMBL" id="KAK1136574.1"/>
    </source>
</evidence>
<feature type="region of interest" description="Disordered" evidence="1">
    <location>
        <begin position="54"/>
        <end position="86"/>
    </location>
</feature>
<dbReference type="EMBL" id="JAHYIQ010000001">
    <property type="protein sequence ID" value="KAK1136574.1"/>
    <property type="molecule type" value="Genomic_DNA"/>
</dbReference>
<comment type="caution">
    <text evidence="2">The sequence shown here is derived from an EMBL/GenBank/DDBJ whole genome shotgun (WGS) entry which is preliminary data.</text>
</comment>
<accession>A0AA40GF22</accession>
<proteinExistence type="predicted"/>
<organism evidence="2 3">
    <name type="scientific">Melipona bicolor</name>
    <dbReference type="NCBI Taxonomy" id="60889"/>
    <lineage>
        <taxon>Eukaryota</taxon>
        <taxon>Metazoa</taxon>
        <taxon>Ecdysozoa</taxon>
        <taxon>Arthropoda</taxon>
        <taxon>Hexapoda</taxon>
        <taxon>Insecta</taxon>
        <taxon>Pterygota</taxon>
        <taxon>Neoptera</taxon>
        <taxon>Endopterygota</taxon>
        <taxon>Hymenoptera</taxon>
        <taxon>Apocrita</taxon>
        <taxon>Aculeata</taxon>
        <taxon>Apoidea</taxon>
        <taxon>Anthophila</taxon>
        <taxon>Apidae</taxon>
        <taxon>Melipona</taxon>
    </lineage>
</organism>
<dbReference type="AlphaFoldDB" id="A0AA40GF22"/>
<keyword evidence="3" id="KW-1185">Reference proteome</keyword>
<protein>
    <submittedName>
        <fullName evidence="2">Uncharacterized protein</fullName>
    </submittedName>
</protein>
<dbReference type="Proteomes" id="UP001177670">
    <property type="component" value="Unassembled WGS sequence"/>
</dbReference>